<feature type="non-terminal residue" evidence="1">
    <location>
        <position position="146"/>
    </location>
</feature>
<proteinExistence type="predicted"/>
<reference evidence="1" key="1">
    <citation type="submission" date="2013-08" db="EMBL/GenBank/DDBJ databases">
        <authorList>
            <person name="Mendez C."/>
            <person name="Richter M."/>
            <person name="Ferrer M."/>
            <person name="Sanchez J."/>
        </authorList>
    </citation>
    <scope>NUCLEOTIDE SEQUENCE</scope>
</reference>
<organism evidence="1">
    <name type="scientific">mine drainage metagenome</name>
    <dbReference type="NCBI Taxonomy" id="410659"/>
    <lineage>
        <taxon>unclassified sequences</taxon>
        <taxon>metagenomes</taxon>
        <taxon>ecological metagenomes</taxon>
    </lineage>
</organism>
<dbReference type="AlphaFoldDB" id="T1A9N2"/>
<dbReference type="GO" id="GO:0008168">
    <property type="term" value="F:methyltransferase activity"/>
    <property type="evidence" value="ECO:0007669"/>
    <property type="project" value="UniProtKB-KW"/>
</dbReference>
<comment type="caution">
    <text evidence="1">The sequence shown here is derived from an EMBL/GenBank/DDBJ whole genome shotgun (WGS) entry which is preliminary data.</text>
</comment>
<accession>T1A9N2</accession>
<dbReference type="EMBL" id="AUZY01006707">
    <property type="protein sequence ID" value="EQD53523.1"/>
    <property type="molecule type" value="Genomic_DNA"/>
</dbReference>
<keyword evidence="1" id="KW-0489">Methyltransferase</keyword>
<name>T1A9N2_9ZZZZ</name>
<keyword evidence="1" id="KW-0808">Transferase</keyword>
<protein>
    <submittedName>
        <fullName evidence="1">Modification methylase FokI</fullName>
    </submittedName>
</protein>
<gene>
    <name evidence="1" type="ORF">B1B_10192</name>
</gene>
<evidence type="ECO:0000313" key="1">
    <source>
        <dbReference type="EMBL" id="EQD53523.1"/>
    </source>
</evidence>
<dbReference type="SUPFAM" id="SSF53335">
    <property type="entry name" value="S-adenosyl-L-methionine-dependent methyltransferases"/>
    <property type="match status" value="1"/>
</dbReference>
<dbReference type="InterPro" id="IPR029063">
    <property type="entry name" value="SAM-dependent_MTases_sf"/>
</dbReference>
<dbReference type="GO" id="GO:0032259">
    <property type="term" value="P:methylation"/>
    <property type="evidence" value="ECO:0007669"/>
    <property type="project" value="UniProtKB-KW"/>
</dbReference>
<sequence length="146" mass="16723">MRYIGSKASTLPIVRSIILRYAGDSRRLCDPFGGVGTVSAGFRAIGYDVWTGDTLTFAHYFQRCRVGISRFPAFSGLRQVMGLTARDQIESALNSGESKRGWLLREYSTRRRFFTESNARRIEYCRSTILAWMEWGLLSEEEYVLL</sequence>
<reference evidence="1" key="2">
    <citation type="journal article" date="2014" name="ISME J.">
        <title>Microbial stratification in low pH oxic and suboxic macroscopic growths along an acid mine drainage.</title>
        <authorList>
            <person name="Mendez-Garcia C."/>
            <person name="Mesa V."/>
            <person name="Sprenger R.R."/>
            <person name="Richter M."/>
            <person name="Diez M.S."/>
            <person name="Solano J."/>
            <person name="Bargiela R."/>
            <person name="Golyshina O.V."/>
            <person name="Manteca A."/>
            <person name="Ramos J.L."/>
            <person name="Gallego J.R."/>
            <person name="Llorente I."/>
            <person name="Martins Dos Santos V.A."/>
            <person name="Jensen O.N."/>
            <person name="Pelaez A.I."/>
            <person name="Sanchez J."/>
            <person name="Ferrer M."/>
        </authorList>
    </citation>
    <scope>NUCLEOTIDE SEQUENCE</scope>
</reference>